<dbReference type="GO" id="GO:0042073">
    <property type="term" value="P:intraciliary transport"/>
    <property type="evidence" value="ECO:0007669"/>
    <property type="project" value="InterPro"/>
</dbReference>
<dbReference type="InterPro" id="IPR029600">
    <property type="entry name" value="IFT81"/>
</dbReference>
<dbReference type="Proteomes" id="UP000242457">
    <property type="component" value="Unassembled WGS sequence"/>
</dbReference>
<evidence type="ECO:0000256" key="2">
    <source>
        <dbReference type="ARBA" id="ARBA00022794"/>
    </source>
</evidence>
<comment type="subcellular location">
    <subcellularLocation>
        <location evidence="1">Cell projection</location>
        <location evidence="1">Cilium</location>
    </subcellularLocation>
</comment>
<protein>
    <submittedName>
        <fullName evidence="9">Intraflagellar transport protein</fullName>
    </submittedName>
</protein>
<evidence type="ECO:0000313" key="9">
    <source>
        <dbReference type="EMBL" id="PBC26789.1"/>
    </source>
</evidence>
<proteinExistence type="inferred from homology"/>
<dbReference type="GO" id="GO:0036064">
    <property type="term" value="C:ciliary basal body"/>
    <property type="evidence" value="ECO:0007669"/>
    <property type="project" value="TreeGrafter"/>
</dbReference>
<feature type="domain" description="IFT81 calponin homology" evidence="8">
    <location>
        <begin position="3"/>
        <end position="147"/>
    </location>
</feature>
<dbReference type="Gene3D" id="1.10.418.70">
    <property type="entry name" value="Intraflagellar transport protein 81, N-terminal domain"/>
    <property type="match status" value="1"/>
</dbReference>
<dbReference type="OrthoDB" id="276029at2759"/>
<evidence type="ECO:0000259" key="8">
    <source>
        <dbReference type="Pfam" id="PF18383"/>
    </source>
</evidence>
<organism evidence="9 10">
    <name type="scientific">Apis cerana cerana</name>
    <name type="common">Oriental honeybee</name>
    <dbReference type="NCBI Taxonomy" id="94128"/>
    <lineage>
        <taxon>Eukaryota</taxon>
        <taxon>Metazoa</taxon>
        <taxon>Ecdysozoa</taxon>
        <taxon>Arthropoda</taxon>
        <taxon>Hexapoda</taxon>
        <taxon>Insecta</taxon>
        <taxon>Pterygota</taxon>
        <taxon>Neoptera</taxon>
        <taxon>Endopterygota</taxon>
        <taxon>Hymenoptera</taxon>
        <taxon>Apocrita</taxon>
        <taxon>Aculeata</taxon>
        <taxon>Apoidea</taxon>
        <taxon>Anthophila</taxon>
        <taxon>Apidae</taxon>
        <taxon>Apis</taxon>
    </lineage>
</organism>
<keyword evidence="3 7" id="KW-0175">Coiled coil</keyword>
<evidence type="ECO:0000256" key="4">
    <source>
        <dbReference type="ARBA" id="ARBA00023069"/>
    </source>
</evidence>
<keyword evidence="10" id="KW-1185">Reference proteome</keyword>
<feature type="coiled-coil region" evidence="7">
    <location>
        <begin position="327"/>
        <end position="405"/>
    </location>
</feature>
<dbReference type="STRING" id="94128.A0A2A3E6J7"/>
<accession>A0A2A3E6J7</accession>
<keyword evidence="9" id="KW-0282">Flagellum</keyword>
<comment type="similarity">
    <text evidence="6">Belongs to the IFT81 family.</text>
</comment>
<feature type="coiled-coil region" evidence="7">
    <location>
        <begin position="506"/>
        <end position="562"/>
    </location>
</feature>
<dbReference type="PANTHER" id="PTHR15614">
    <property type="entry name" value="INTRAFLAGELLAR TRANSPORT PROTEIN 81 HOMOLOG"/>
    <property type="match status" value="1"/>
</dbReference>
<keyword evidence="4" id="KW-0969">Cilium</keyword>
<name>A0A2A3E6J7_APICC</name>
<reference evidence="9 10" key="1">
    <citation type="submission" date="2014-07" db="EMBL/GenBank/DDBJ databases">
        <title>Genomic and transcriptomic analysis on Apis cerana provide comprehensive insights into honey bee biology.</title>
        <authorList>
            <person name="Diao Q."/>
            <person name="Sun L."/>
            <person name="Zheng H."/>
            <person name="Zheng H."/>
            <person name="Xu S."/>
            <person name="Wang S."/>
            <person name="Zeng Z."/>
            <person name="Hu F."/>
            <person name="Su S."/>
            <person name="Wu J."/>
        </authorList>
    </citation>
    <scope>NUCLEOTIDE SEQUENCE [LARGE SCALE GENOMIC DNA]</scope>
    <source>
        <tissue evidence="9">Pupae without intestine</tissue>
    </source>
</reference>
<dbReference type="AlphaFoldDB" id="A0A2A3E6J7"/>
<dbReference type="EMBL" id="KZ288369">
    <property type="protein sequence ID" value="PBC26789.1"/>
    <property type="molecule type" value="Genomic_DNA"/>
</dbReference>
<evidence type="ECO:0000256" key="5">
    <source>
        <dbReference type="ARBA" id="ARBA00023273"/>
    </source>
</evidence>
<dbReference type="InterPro" id="IPR041146">
    <property type="entry name" value="IFT81_CH"/>
</dbReference>
<dbReference type="InterPro" id="IPR043016">
    <property type="entry name" value="IFT81_N_sf"/>
</dbReference>
<dbReference type="Pfam" id="PF18383">
    <property type="entry name" value="IFT81_CH"/>
    <property type="match status" value="1"/>
</dbReference>
<dbReference type="GO" id="GO:0015631">
    <property type="term" value="F:tubulin binding"/>
    <property type="evidence" value="ECO:0007669"/>
    <property type="project" value="InterPro"/>
</dbReference>
<sequence>MKENIKFIVTEVNKLLGRNYNVIYFNSLSSEELLQVLKELLIKIQNQNIDGNISIKNETSEEISIYILSILRIFHYQPRIDPVSFRQVFYFILSTSLRIDCTYFCMDRQGLVHGDSDIIHPIFTWLLSHIDVVQKRAYLSRFLVKIEVPSEYLSDPEVFAFYEQYMTLIDRFKTVHKEREIGKKNYENASELTTDLKTMEKEKEAVIIRIEKMRMKAETGIHLLNVARALRIEKDKERDLVLQEEQEKEIISRLQSNLQRLERELQTLKKDENEITVQTLLQHLSEVITVQTVVMNEKLPAEIHAQTNRIKALNTVKQYSYLNPDQITGLRNNLDSIAKEIQNLIELKITKNNIDKIEPFRQQAAAVANIKRNVLEKLEKTANSLQELQTKLEEKRELSKLIVEDIIPKGEDLKKYINRLKTRGTLYKHCKSELTWFNAENSILYRTAAILENQYNQCNQAKERLETVKKNTPNNFTEENASSMNLQLCRDISTFKAKLIPLINEVQTLREKYHEFEQQQEKTKKAQDQVKSSMNILINNLQSELESKKTKLTKDIEEKEELLKLIAKMKIIEERIKRDIKDSTISNPGKKIREELNFIIQAEEAKIKNLIMEKEHIKKINSVNEKQTQMWNSILSVFKYKIKYAEESKVSNGIIVRRGGTETLILQ</sequence>
<evidence type="ECO:0000256" key="3">
    <source>
        <dbReference type="ARBA" id="ARBA00023054"/>
    </source>
</evidence>
<dbReference type="GO" id="GO:0060271">
    <property type="term" value="P:cilium assembly"/>
    <property type="evidence" value="ECO:0007669"/>
    <property type="project" value="InterPro"/>
</dbReference>
<dbReference type="GO" id="GO:0030992">
    <property type="term" value="C:intraciliary transport particle B"/>
    <property type="evidence" value="ECO:0007669"/>
    <property type="project" value="InterPro"/>
</dbReference>
<keyword evidence="5" id="KW-0966">Cell projection</keyword>
<dbReference type="PANTHER" id="PTHR15614:SF2">
    <property type="entry name" value="INTRAFLAGELLAR TRANSPORT PROTEIN 81 HOMOLOG"/>
    <property type="match status" value="1"/>
</dbReference>
<evidence type="ECO:0000313" key="10">
    <source>
        <dbReference type="Proteomes" id="UP000242457"/>
    </source>
</evidence>
<evidence type="ECO:0000256" key="7">
    <source>
        <dbReference type="SAM" id="Coils"/>
    </source>
</evidence>
<evidence type="ECO:0000256" key="6">
    <source>
        <dbReference type="ARBA" id="ARBA00043983"/>
    </source>
</evidence>
<keyword evidence="2" id="KW-0970">Cilium biogenesis/degradation</keyword>
<evidence type="ECO:0000256" key="1">
    <source>
        <dbReference type="ARBA" id="ARBA00004138"/>
    </source>
</evidence>
<gene>
    <name evidence="9" type="ORF">APICC_01088</name>
</gene>
<feature type="coiled-coil region" evidence="7">
    <location>
        <begin position="196"/>
        <end position="278"/>
    </location>
</feature>